<dbReference type="AlphaFoldDB" id="A0A5C1QAJ4"/>
<dbReference type="Proteomes" id="UP000323824">
    <property type="component" value="Chromosome"/>
</dbReference>
<feature type="transmembrane region" description="Helical" evidence="1">
    <location>
        <begin position="113"/>
        <end position="138"/>
    </location>
</feature>
<gene>
    <name evidence="2" type="ORF">EW093_07215</name>
</gene>
<evidence type="ECO:0000313" key="2">
    <source>
        <dbReference type="EMBL" id="QEN04497.1"/>
    </source>
</evidence>
<keyword evidence="1" id="KW-0812">Transmembrane</keyword>
<evidence type="ECO:0000313" key="3">
    <source>
        <dbReference type="Proteomes" id="UP000323824"/>
    </source>
</evidence>
<keyword evidence="1" id="KW-0472">Membrane</keyword>
<sequence length="146" mass="16592">MIFPQGLKLNRGPIITTFFLLTLDQLSKYLLKSREFVIIKSKYLSINISSLEGSDLSITEYALPIIIISLLIVGIYNLKNTTPLENYLLWIICGGVIGNMINNGRFFQVKTIFTLPLVNIADLMVVICGIIMIIFIILKDRRRNII</sequence>
<feature type="transmembrane region" description="Helical" evidence="1">
    <location>
        <begin position="87"/>
        <end position="107"/>
    </location>
</feature>
<dbReference type="InterPro" id="IPR001872">
    <property type="entry name" value="Peptidase_A8"/>
</dbReference>
<dbReference type="GO" id="GO:0016020">
    <property type="term" value="C:membrane"/>
    <property type="evidence" value="ECO:0007669"/>
    <property type="project" value="InterPro"/>
</dbReference>
<proteinExistence type="predicted"/>
<keyword evidence="3" id="KW-1185">Reference proteome</keyword>
<name>A0A5C1QAJ4_9SPIO</name>
<evidence type="ECO:0000256" key="1">
    <source>
        <dbReference type="SAM" id="Phobius"/>
    </source>
</evidence>
<dbReference type="GO" id="GO:0004190">
    <property type="term" value="F:aspartic-type endopeptidase activity"/>
    <property type="evidence" value="ECO:0007669"/>
    <property type="project" value="InterPro"/>
</dbReference>
<protein>
    <submittedName>
        <fullName evidence="2">Uncharacterized protein</fullName>
    </submittedName>
</protein>
<keyword evidence="1" id="KW-1133">Transmembrane helix</keyword>
<feature type="transmembrane region" description="Helical" evidence="1">
    <location>
        <begin position="61"/>
        <end position="78"/>
    </location>
</feature>
<accession>A0A5C1QAJ4</accession>
<dbReference type="GO" id="GO:0006508">
    <property type="term" value="P:proteolysis"/>
    <property type="evidence" value="ECO:0007669"/>
    <property type="project" value="InterPro"/>
</dbReference>
<dbReference type="EMBL" id="CP035807">
    <property type="protein sequence ID" value="QEN04497.1"/>
    <property type="molecule type" value="Genomic_DNA"/>
</dbReference>
<organism evidence="2 3">
    <name type="scientific">Thiospirochaeta perfilievii</name>
    <dbReference type="NCBI Taxonomy" id="252967"/>
    <lineage>
        <taxon>Bacteria</taxon>
        <taxon>Pseudomonadati</taxon>
        <taxon>Spirochaetota</taxon>
        <taxon>Spirochaetia</taxon>
        <taxon>Spirochaetales</taxon>
        <taxon>Spirochaetaceae</taxon>
        <taxon>Thiospirochaeta</taxon>
    </lineage>
</organism>
<reference evidence="2 3" key="1">
    <citation type="submission" date="2019-02" db="EMBL/GenBank/DDBJ databases">
        <authorList>
            <person name="Fomenkov A."/>
            <person name="Dubinina G."/>
            <person name="Grabovich M."/>
            <person name="Vincze T."/>
            <person name="Roberts R.J."/>
        </authorList>
    </citation>
    <scope>NUCLEOTIDE SEQUENCE [LARGE SCALE GENOMIC DNA]</scope>
    <source>
        <strain evidence="2 3">P</strain>
    </source>
</reference>
<dbReference type="Pfam" id="PF01252">
    <property type="entry name" value="Peptidase_A8"/>
    <property type="match status" value="1"/>
</dbReference>
<dbReference type="KEGG" id="sper:EW093_07215"/>
<reference evidence="2 3" key="2">
    <citation type="submission" date="2019-09" db="EMBL/GenBank/DDBJ databases">
        <title>Complete Genome Sequence and Methylome Analysis of free living Spirochaetas.</title>
        <authorList>
            <person name="Leshcheva N."/>
            <person name="Mikheeva N."/>
        </authorList>
    </citation>
    <scope>NUCLEOTIDE SEQUENCE [LARGE SCALE GENOMIC DNA]</scope>
    <source>
        <strain evidence="2 3">P</strain>
    </source>
</reference>